<sequence>MINSYFYTHFFTAMEEKELKDKSLNEKESLELITRMIQNTQHRLERHTGMPMLIWGYATTVTTLLVWWAVNYTGDYRTQFLWFLIPLTGGIGLFLWKKKPAGVRTYVDRVVGYIWLVLGLTGFLLSCLSIFSVMWKLPILFIIILIMGIGTILTGLVVQFRPLVIGGVAAMGIGVAHYLLPGWDIKMLTFALAFVVMMIIPGYILNHRAKKVCSKS</sequence>
<evidence type="ECO:0000313" key="2">
    <source>
        <dbReference type="EMBL" id="SCQ17871.1"/>
    </source>
</evidence>
<reference evidence="2 3" key="1">
    <citation type="submission" date="2016-09" db="EMBL/GenBank/DDBJ databases">
        <authorList>
            <person name="Capua I."/>
            <person name="De Benedictis P."/>
            <person name="Joannis T."/>
            <person name="Lombin L.H."/>
            <person name="Cattoli G."/>
        </authorList>
    </citation>
    <scope>NUCLEOTIDE SEQUENCE [LARGE SCALE GENOMIC DNA]</scope>
    <source>
        <strain evidence="2 3">UB20</strain>
    </source>
</reference>
<feature type="transmembrane region" description="Helical" evidence="1">
    <location>
        <begin position="137"/>
        <end position="158"/>
    </location>
</feature>
<feature type="transmembrane region" description="Helical" evidence="1">
    <location>
        <begin position="52"/>
        <end position="70"/>
    </location>
</feature>
<keyword evidence="1" id="KW-0472">Membrane</keyword>
<organism evidence="2 3">
    <name type="scientific">Tannerella forsythia</name>
    <name type="common">Bacteroides forsythus</name>
    <dbReference type="NCBI Taxonomy" id="28112"/>
    <lineage>
        <taxon>Bacteria</taxon>
        <taxon>Pseudomonadati</taxon>
        <taxon>Bacteroidota</taxon>
        <taxon>Bacteroidia</taxon>
        <taxon>Bacteroidales</taxon>
        <taxon>Tannerellaceae</taxon>
        <taxon>Tannerella</taxon>
    </lineage>
</organism>
<feature type="transmembrane region" description="Helical" evidence="1">
    <location>
        <begin position="163"/>
        <end position="181"/>
    </location>
</feature>
<dbReference type="EMBL" id="FMMM01000014">
    <property type="protein sequence ID" value="SCQ17871.1"/>
    <property type="molecule type" value="Genomic_DNA"/>
</dbReference>
<evidence type="ECO:0000256" key="1">
    <source>
        <dbReference type="SAM" id="Phobius"/>
    </source>
</evidence>
<proteinExistence type="predicted"/>
<dbReference type="Proteomes" id="UP000182057">
    <property type="component" value="Unassembled WGS sequence"/>
</dbReference>
<gene>
    <name evidence="2" type="ORF">TFUB20_00145</name>
</gene>
<accession>A0A1D3UCR9</accession>
<keyword evidence="1" id="KW-1133">Transmembrane helix</keyword>
<name>A0A1D3UCR9_TANFO</name>
<feature type="transmembrane region" description="Helical" evidence="1">
    <location>
        <begin position="187"/>
        <end position="205"/>
    </location>
</feature>
<evidence type="ECO:0000313" key="3">
    <source>
        <dbReference type="Proteomes" id="UP000182057"/>
    </source>
</evidence>
<feature type="transmembrane region" description="Helical" evidence="1">
    <location>
        <begin position="110"/>
        <end position="131"/>
    </location>
</feature>
<dbReference type="OrthoDB" id="1096547at2"/>
<evidence type="ECO:0008006" key="4">
    <source>
        <dbReference type="Google" id="ProtNLM"/>
    </source>
</evidence>
<protein>
    <recommendedName>
        <fullName evidence="4">Transmembrane protein</fullName>
    </recommendedName>
</protein>
<dbReference type="AlphaFoldDB" id="A0A1D3UCR9"/>
<keyword evidence="1" id="KW-0812">Transmembrane</keyword>
<feature type="transmembrane region" description="Helical" evidence="1">
    <location>
        <begin position="76"/>
        <end position="96"/>
    </location>
</feature>